<dbReference type="InterPro" id="IPR014944">
    <property type="entry name" value="Toxin_SymE-like"/>
</dbReference>
<evidence type="ECO:0000313" key="2">
    <source>
        <dbReference type="EMBL" id="QGU88096.1"/>
    </source>
</evidence>
<dbReference type="AlphaFoldDB" id="A0A6I6EPC9"/>
<reference evidence="2 3" key="1">
    <citation type="submission" date="2019-12" db="EMBL/GenBank/DDBJ databases">
        <title>Erwinia sp. nov., isolated from droppings of birds in the Qinghai-Tiebt plateau of China.</title>
        <authorList>
            <person name="Ge Y."/>
        </authorList>
    </citation>
    <scope>NUCLEOTIDE SEQUENCE [LARGE SCALE GENOMIC DNA]</scope>
    <source>
        <strain evidence="2 3">J780</strain>
    </source>
</reference>
<dbReference type="GO" id="GO:0016788">
    <property type="term" value="F:hydrolase activity, acting on ester bonds"/>
    <property type="evidence" value="ECO:0007669"/>
    <property type="project" value="InterPro"/>
</dbReference>
<proteinExistence type="predicted"/>
<dbReference type="KEGG" id="erwi:GN242_13060"/>
<name>A0A6I6EPC9_9GAMM</name>
<evidence type="ECO:0000259" key="1">
    <source>
        <dbReference type="Pfam" id="PF08845"/>
    </source>
</evidence>
<dbReference type="EMBL" id="CP046509">
    <property type="protein sequence ID" value="QGU88096.1"/>
    <property type="molecule type" value="Genomic_DNA"/>
</dbReference>
<dbReference type="Pfam" id="PF08845">
    <property type="entry name" value="SymE_toxin"/>
    <property type="match status" value="1"/>
</dbReference>
<organism evidence="2 3">
    <name type="scientific">Erwinia sorbitola</name>
    <dbReference type="NCBI Taxonomy" id="2681984"/>
    <lineage>
        <taxon>Bacteria</taxon>
        <taxon>Pseudomonadati</taxon>
        <taxon>Pseudomonadota</taxon>
        <taxon>Gammaproteobacteria</taxon>
        <taxon>Enterobacterales</taxon>
        <taxon>Erwiniaceae</taxon>
        <taxon>Erwinia</taxon>
    </lineage>
</organism>
<dbReference type="GO" id="GO:0003723">
    <property type="term" value="F:RNA binding"/>
    <property type="evidence" value="ECO:0007669"/>
    <property type="project" value="InterPro"/>
</dbReference>
<evidence type="ECO:0000313" key="3">
    <source>
        <dbReference type="Proteomes" id="UP000424752"/>
    </source>
</evidence>
<dbReference type="Proteomes" id="UP000424752">
    <property type="component" value="Chromosome"/>
</dbReference>
<protein>
    <submittedName>
        <fullName evidence="2">Type I addiction module toxin, SymE family</fullName>
    </submittedName>
</protein>
<accession>A0A6I6EPC9</accession>
<dbReference type="RefSeq" id="WP_156287625.1">
    <property type="nucleotide sequence ID" value="NZ_CP046509.1"/>
</dbReference>
<gene>
    <name evidence="2" type="ORF">GN242_13060</name>
</gene>
<sequence length="120" mass="13446">MNGSTIIQTTIGGFIPELIIDGEDIIKAGFVAVAVFKIEPYQDRLVITLVSDEEEIERLLLARDAHPHIGMDGIRDNGELYLARDWLTQCGLTWQPLAISVMPGKVVIQAQQRITQHNMY</sequence>
<dbReference type="GO" id="GO:0016070">
    <property type="term" value="P:RNA metabolic process"/>
    <property type="evidence" value="ECO:0007669"/>
    <property type="project" value="InterPro"/>
</dbReference>
<feature type="domain" description="Toxin SymE-like" evidence="1">
    <location>
        <begin position="74"/>
        <end position="110"/>
    </location>
</feature>
<dbReference type="GO" id="GO:0005737">
    <property type="term" value="C:cytoplasm"/>
    <property type="evidence" value="ECO:0007669"/>
    <property type="project" value="InterPro"/>
</dbReference>